<accession>A0ABS4K1N0</accession>
<dbReference type="RefSeq" id="WP_021285480.1">
    <property type="nucleotide sequence ID" value="NZ_JAGGLL010000009.1"/>
</dbReference>
<evidence type="ECO:0000256" key="1">
    <source>
        <dbReference type="SAM" id="Phobius"/>
    </source>
</evidence>
<proteinExistence type="predicted"/>
<evidence type="ECO:0000313" key="2">
    <source>
        <dbReference type="EMBL" id="MBP2021678.1"/>
    </source>
</evidence>
<keyword evidence="1" id="KW-0472">Membrane</keyword>
<reference evidence="2 3" key="1">
    <citation type="submission" date="2021-03" db="EMBL/GenBank/DDBJ databases">
        <title>Genomic Encyclopedia of Type Strains, Phase IV (KMG-IV): sequencing the most valuable type-strain genomes for metagenomic binning, comparative biology and taxonomic classification.</title>
        <authorList>
            <person name="Goeker M."/>
        </authorList>
    </citation>
    <scope>NUCLEOTIDE SEQUENCE [LARGE SCALE GENOMIC DNA]</scope>
    <source>
        <strain evidence="2 3">DSM 28650</strain>
    </source>
</reference>
<name>A0ABS4K1N0_9CLOT</name>
<gene>
    <name evidence="2" type="ORF">J2Z44_001474</name>
</gene>
<keyword evidence="3" id="KW-1185">Reference proteome</keyword>
<keyword evidence="1" id="KW-1133">Transmembrane helix</keyword>
<sequence length="77" mass="8849">MTTALIVAIEFIFCLLSALDVFGAENFIYSLSVFVGILSLYPTIQTSRKMGLRYKKIREVLGDNFYLYFNCKDGDKY</sequence>
<evidence type="ECO:0000313" key="3">
    <source>
        <dbReference type="Proteomes" id="UP001519308"/>
    </source>
</evidence>
<dbReference type="EMBL" id="JAGGLL010000009">
    <property type="protein sequence ID" value="MBP2021678.1"/>
    <property type="molecule type" value="Genomic_DNA"/>
</dbReference>
<protein>
    <submittedName>
        <fullName evidence="2">Uncharacterized protein</fullName>
    </submittedName>
</protein>
<keyword evidence="1" id="KW-0812">Transmembrane</keyword>
<organism evidence="2 3">
    <name type="scientific">Clostridium punense</name>
    <dbReference type="NCBI Taxonomy" id="1054297"/>
    <lineage>
        <taxon>Bacteria</taxon>
        <taxon>Bacillati</taxon>
        <taxon>Bacillota</taxon>
        <taxon>Clostridia</taxon>
        <taxon>Eubacteriales</taxon>
        <taxon>Clostridiaceae</taxon>
        <taxon>Clostridium</taxon>
    </lineage>
</organism>
<dbReference type="Proteomes" id="UP001519308">
    <property type="component" value="Unassembled WGS sequence"/>
</dbReference>
<feature type="transmembrane region" description="Helical" evidence="1">
    <location>
        <begin position="28"/>
        <end position="44"/>
    </location>
</feature>
<comment type="caution">
    <text evidence="2">The sequence shown here is derived from an EMBL/GenBank/DDBJ whole genome shotgun (WGS) entry which is preliminary data.</text>
</comment>